<dbReference type="InterPro" id="IPR025711">
    <property type="entry name" value="PepSY"/>
</dbReference>
<feature type="domain" description="PepSY" evidence="3">
    <location>
        <begin position="40"/>
        <end position="96"/>
    </location>
</feature>
<dbReference type="Pfam" id="PF03413">
    <property type="entry name" value="PepSY"/>
    <property type="match status" value="2"/>
</dbReference>
<dbReference type="PhylomeDB" id="Q8ESM9"/>
<evidence type="ECO:0000259" key="3">
    <source>
        <dbReference type="Pfam" id="PF03413"/>
    </source>
</evidence>
<protein>
    <submittedName>
        <fullName evidence="4">Hypothetical conserved protein</fullName>
    </submittedName>
</protein>
<feature type="compositionally biased region" description="Acidic residues" evidence="1">
    <location>
        <begin position="176"/>
        <end position="194"/>
    </location>
</feature>
<evidence type="ECO:0000256" key="2">
    <source>
        <dbReference type="SAM" id="SignalP"/>
    </source>
</evidence>
<evidence type="ECO:0000256" key="1">
    <source>
        <dbReference type="SAM" id="MobiDB-lite"/>
    </source>
</evidence>
<evidence type="ECO:0000313" key="4">
    <source>
        <dbReference type="EMBL" id="BAC12553.1"/>
    </source>
</evidence>
<feature type="chain" id="PRO_5038454673" evidence="2">
    <location>
        <begin position="20"/>
        <end position="194"/>
    </location>
</feature>
<dbReference type="HOGENOM" id="CLU_067057_2_2_9"/>
<reference evidence="4 5" key="1">
    <citation type="journal article" date="2001" name="FEMS Microbiol. Lett.">
        <title>Oceanobacillus iheyensis gen. nov., sp. nov., a deep-sea extremely halotolerant and alkaliphilic species isolated from a depth of 1050 m on the Iheya Ridge.</title>
        <authorList>
            <person name="Lu J."/>
            <person name="Nogi Y."/>
            <person name="Takami H."/>
        </authorList>
    </citation>
    <scope>NUCLEOTIDE SEQUENCE [LARGE SCALE GENOMIC DNA]</scope>
    <source>
        <strain evidence="5">DSM 14371 / CIP 107618 / JCM 11309 / KCTC 3954 / HTE831</strain>
    </source>
</reference>
<organism evidence="4 5">
    <name type="scientific">Oceanobacillus iheyensis (strain DSM 14371 / CIP 107618 / JCM 11309 / KCTC 3954 / HTE831)</name>
    <dbReference type="NCBI Taxonomy" id="221109"/>
    <lineage>
        <taxon>Bacteria</taxon>
        <taxon>Bacillati</taxon>
        <taxon>Bacillota</taxon>
        <taxon>Bacilli</taxon>
        <taxon>Bacillales</taxon>
        <taxon>Bacillaceae</taxon>
        <taxon>Oceanobacillus</taxon>
    </lineage>
</organism>
<gene>
    <name evidence="4" type="ordered locus">OB0597</name>
</gene>
<evidence type="ECO:0000313" key="5">
    <source>
        <dbReference type="Proteomes" id="UP000000822"/>
    </source>
</evidence>
<dbReference type="KEGG" id="oih:OB0597"/>
<proteinExistence type="predicted"/>
<dbReference type="Proteomes" id="UP000000822">
    <property type="component" value="Chromosome"/>
</dbReference>
<dbReference type="AlphaFoldDB" id="Q8ESM9"/>
<feature type="signal peptide" evidence="2">
    <location>
        <begin position="1"/>
        <end position="19"/>
    </location>
</feature>
<sequence>MKKKLAVLVGALTISTAIGVGFSQSDQAASASENNKQPTLSSEDITSIVNEQYEGDITDFELDRDDNQTHYEVEVINDDEEYDLEIDAETGEIIKENVEKFQLENKQGTKNSNVDSSNFIGDKKAKEIALEQFSGKVVEFELDEDDGKYVYEIEVRDGNKEADFEIDAVTGNVLEMDIETDDDDDDDDDDRYDD</sequence>
<dbReference type="RefSeq" id="WP_011065001.1">
    <property type="nucleotide sequence ID" value="NC_004193.1"/>
</dbReference>
<feature type="region of interest" description="Disordered" evidence="1">
    <location>
        <begin position="174"/>
        <end position="194"/>
    </location>
</feature>
<dbReference type="EMBL" id="BA000028">
    <property type="protein sequence ID" value="BAC12553.1"/>
    <property type="molecule type" value="Genomic_DNA"/>
</dbReference>
<dbReference type="OrthoDB" id="5361545at2"/>
<dbReference type="Gene3D" id="3.10.450.40">
    <property type="match status" value="2"/>
</dbReference>
<reference evidence="4 5" key="2">
    <citation type="journal article" date="2002" name="Nucleic Acids Res.">
        <title>Genome sequence of Oceanobacillus iheyensis isolated from the Iheya Ridge and its unexpected adaptive capabilities to extreme environments.</title>
        <authorList>
            <person name="Takami H."/>
            <person name="Takaki Y."/>
            <person name="Uchiyama I."/>
        </authorList>
    </citation>
    <scope>NUCLEOTIDE SEQUENCE [LARGE SCALE GENOMIC DNA]</scope>
    <source>
        <strain evidence="5">DSM 14371 / CIP 107618 / JCM 11309 / KCTC 3954 / HTE831</strain>
    </source>
</reference>
<name>Q8ESM9_OCEIH</name>
<keyword evidence="5" id="KW-1185">Reference proteome</keyword>
<keyword evidence="2" id="KW-0732">Signal</keyword>
<dbReference type="eggNOG" id="COG3212">
    <property type="taxonomic scope" value="Bacteria"/>
</dbReference>
<feature type="domain" description="PepSY" evidence="3">
    <location>
        <begin position="123"/>
        <end position="176"/>
    </location>
</feature>
<accession>Q8ESM9</accession>